<organism evidence="1 2">
    <name type="scientific">Hamiltosporidium magnivora</name>
    <dbReference type="NCBI Taxonomy" id="148818"/>
    <lineage>
        <taxon>Eukaryota</taxon>
        <taxon>Fungi</taxon>
        <taxon>Fungi incertae sedis</taxon>
        <taxon>Microsporidia</taxon>
        <taxon>Dubosqiidae</taxon>
        <taxon>Hamiltosporidium</taxon>
    </lineage>
</organism>
<proteinExistence type="predicted"/>
<sequence length="195" mass="22267">MNLNFSNSFKNHETHAIIDCIDYLGFTKIFSHQSKPLKSSNPIEEAISSDQREICNATGSDSRTYIPEPQLTELDVISNRDHHQHQEPQDQSSRRSLHVASNSCDIPFIELPTDILTFSAKRFYDQKFTEANSYEDMSQKGSQLKFSSDDVSSYMELNSTEKVQEFHCKIYPNDFEVNGSITSETNTNKTSLSIH</sequence>
<dbReference type="Proteomes" id="UP000291404">
    <property type="component" value="Unassembled WGS sequence"/>
</dbReference>
<name>A0A4Q9KU47_9MICR</name>
<accession>A0A4Q9KU47</accession>
<comment type="caution">
    <text evidence="1">The sequence shown here is derived from an EMBL/GenBank/DDBJ whole genome shotgun (WGS) entry which is preliminary data.</text>
</comment>
<dbReference type="EMBL" id="PITI01002436">
    <property type="protein sequence ID" value="TBT98328.1"/>
    <property type="molecule type" value="Genomic_DNA"/>
</dbReference>
<protein>
    <submittedName>
        <fullName evidence="1">Uncharacterized protein</fullName>
    </submittedName>
</protein>
<gene>
    <name evidence="1" type="ORF">CWI36_2436p0010</name>
</gene>
<dbReference type="AlphaFoldDB" id="A0A4Q9KU47"/>
<reference evidence="1 2" key="1">
    <citation type="submission" date="2017-12" db="EMBL/GenBank/DDBJ databases">
        <authorList>
            <person name="Pombert J.-F."/>
            <person name="Haag K.L."/>
            <person name="Ebert D."/>
        </authorList>
    </citation>
    <scope>NUCLEOTIDE SEQUENCE [LARGE SCALE GENOMIC DNA]</scope>
    <source>
        <strain evidence="1">BE-OM-2</strain>
    </source>
</reference>
<evidence type="ECO:0000313" key="2">
    <source>
        <dbReference type="Proteomes" id="UP000291404"/>
    </source>
</evidence>
<keyword evidence="2" id="KW-1185">Reference proteome</keyword>
<dbReference type="VEuPathDB" id="MicrosporidiaDB:CWI39_0718p0010"/>
<dbReference type="VEuPathDB" id="MicrosporidiaDB:CWI36_2436p0010"/>
<evidence type="ECO:0000313" key="1">
    <source>
        <dbReference type="EMBL" id="TBT98328.1"/>
    </source>
</evidence>